<gene>
    <name evidence="1" type="ORF">GPUH_LOCUS7046</name>
</gene>
<protein>
    <submittedName>
        <fullName evidence="1 3">Uncharacterized protein</fullName>
    </submittedName>
</protein>
<dbReference type="Proteomes" id="UP000271098">
    <property type="component" value="Unassembled WGS sequence"/>
</dbReference>
<dbReference type="AlphaFoldDB" id="A0A183DEA2"/>
<reference evidence="3" key="1">
    <citation type="submission" date="2016-06" db="UniProtKB">
        <authorList>
            <consortium name="WormBaseParasite"/>
        </authorList>
    </citation>
    <scope>IDENTIFICATION</scope>
</reference>
<name>A0A183DEA2_9BILA</name>
<evidence type="ECO:0000313" key="1">
    <source>
        <dbReference type="EMBL" id="VDK57006.1"/>
    </source>
</evidence>
<dbReference type="EMBL" id="UYRT01017543">
    <property type="protein sequence ID" value="VDK57006.1"/>
    <property type="molecule type" value="Genomic_DNA"/>
</dbReference>
<accession>A0A183DEA2</accession>
<evidence type="ECO:0000313" key="3">
    <source>
        <dbReference type="WBParaSite" id="GPUH_0000705201-mRNA-1"/>
    </source>
</evidence>
<sequence length="40" mass="4427">MNLASQVVQKLLTLMLIGLISPGKRPRKMAAHQLKNISLN</sequence>
<dbReference type="WBParaSite" id="GPUH_0000705201-mRNA-1">
    <property type="protein sequence ID" value="GPUH_0000705201-mRNA-1"/>
    <property type="gene ID" value="GPUH_0000705201"/>
</dbReference>
<evidence type="ECO:0000313" key="2">
    <source>
        <dbReference type="Proteomes" id="UP000271098"/>
    </source>
</evidence>
<proteinExistence type="predicted"/>
<organism evidence="3">
    <name type="scientific">Gongylonema pulchrum</name>
    <dbReference type="NCBI Taxonomy" id="637853"/>
    <lineage>
        <taxon>Eukaryota</taxon>
        <taxon>Metazoa</taxon>
        <taxon>Ecdysozoa</taxon>
        <taxon>Nematoda</taxon>
        <taxon>Chromadorea</taxon>
        <taxon>Rhabditida</taxon>
        <taxon>Spirurina</taxon>
        <taxon>Spiruromorpha</taxon>
        <taxon>Spiruroidea</taxon>
        <taxon>Gongylonematidae</taxon>
        <taxon>Gongylonema</taxon>
    </lineage>
</organism>
<keyword evidence="2" id="KW-1185">Reference proteome</keyword>
<reference evidence="1 2" key="2">
    <citation type="submission" date="2018-11" db="EMBL/GenBank/DDBJ databases">
        <authorList>
            <consortium name="Pathogen Informatics"/>
        </authorList>
    </citation>
    <scope>NUCLEOTIDE SEQUENCE [LARGE SCALE GENOMIC DNA]</scope>
</reference>